<evidence type="ECO:0000313" key="10">
    <source>
        <dbReference type="EMBL" id="KTG08572.1"/>
    </source>
</evidence>
<evidence type="ECO:0000256" key="2">
    <source>
        <dbReference type="ARBA" id="ARBA00022630"/>
    </source>
</evidence>
<evidence type="ECO:0000256" key="4">
    <source>
        <dbReference type="ARBA" id="ARBA00022991"/>
    </source>
</evidence>
<dbReference type="GO" id="GO:0003677">
    <property type="term" value="F:DNA binding"/>
    <property type="evidence" value="ECO:0007669"/>
    <property type="project" value="TreeGrafter"/>
</dbReference>
<dbReference type="PRINTS" id="PR00147">
    <property type="entry name" value="DNAPHOTLYASE"/>
</dbReference>
<evidence type="ECO:0000256" key="8">
    <source>
        <dbReference type="SAM" id="MobiDB-lite"/>
    </source>
</evidence>
<evidence type="ECO:0000256" key="5">
    <source>
        <dbReference type="PIRSR" id="PIRSR602081-1"/>
    </source>
</evidence>
<dbReference type="SUPFAM" id="SSF48173">
    <property type="entry name" value="Cryptochrome/photolyase FAD-binding domain"/>
    <property type="match status" value="1"/>
</dbReference>
<dbReference type="RefSeq" id="WP_058582856.1">
    <property type="nucleotide sequence ID" value="NZ_LOPU01000030.1"/>
</dbReference>
<comment type="cofactor">
    <cofactor evidence="5 7">
        <name>FAD</name>
        <dbReference type="ChEBI" id="CHEBI:57692"/>
    </cofactor>
    <text evidence="5 7">Binds 1 FAD per subunit.</text>
</comment>
<dbReference type="SUPFAM" id="SSF52425">
    <property type="entry name" value="Cryptochrome/photolyase, N-terminal domain"/>
    <property type="match status" value="1"/>
</dbReference>
<feature type="binding site" evidence="5">
    <location>
        <begin position="296"/>
        <end position="303"/>
    </location>
    <ligand>
        <name>FAD</name>
        <dbReference type="ChEBI" id="CHEBI:57692"/>
    </ligand>
</feature>
<gene>
    <name evidence="10" type="ORF">AUR64_18015</name>
</gene>
<sequence length="487" mass="56298">MTDARALVWFRRDLRVHDNEALSKAATADSLLSVYCVDPREYGPREYGGADSFRFEKTGPHRTRFRLDSLSDLRESLRERGSDLLVRRGRPETVLPDLAETLGVDTVYFHTWPTPEEMTVEAAVKSALRAADVDLRRFWGHSLYHVNDLPTSYREIPDTYTPFRKSVESDASVRPTFETPSSLPPLPDAVSESEAGTLPTPSELGVDGPPDDERAVLDFEGGETAGLQRLDEYVWERDCLREYKETRNGMVGADYSSKFSAWLNEGCLSPRRVHEEVKRYEDERISNDSTYWLLFELLWRDFFQFQLAKHGGQFFTREGIRERDDIEWRDDETQFERWAEGETGIPFVDANMRELNRSGYMSNRGRQNAASFLVNNLRLDWRRGAAYFETQLVDYDPCSNYGNWAYIAGVGNDSRDRYFNIVKQAKQYDGDAEYIKRWLPELESLPPAKAHEPWTLSADEQREFGVELGVDYPQPMVELEASYEKLR</sequence>
<evidence type="ECO:0000256" key="3">
    <source>
        <dbReference type="ARBA" id="ARBA00022827"/>
    </source>
</evidence>
<feature type="region of interest" description="Disordered" evidence="8">
    <location>
        <begin position="169"/>
        <end position="209"/>
    </location>
</feature>
<dbReference type="GO" id="GO:0003904">
    <property type="term" value="F:deoxyribodipyrimidine photo-lyase activity"/>
    <property type="evidence" value="ECO:0007669"/>
    <property type="project" value="TreeGrafter"/>
</dbReference>
<feature type="binding site" evidence="5">
    <location>
        <position position="243"/>
    </location>
    <ligand>
        <name>FAD</name>
        <dbReference type="ChEBI" id="CHEBI:57692"/>
    </ligand>
</feature>
<reference evidence="10 11" key="1">
    <citation type="submission" date="2015-12" db="EMBL/GenBank/DDBJ databases">
        <title>Haloprofundus marisrubri gen. nov., sp. nov., an extremely halophilic archaeon isolated from the Discovery deep brine-seawater interface in the Red Sea.</title>
        <authorList>
            <person name="Zhang G."/>
            <person name="Stingl U."/>
            <person name="Rashid M."/>
        </authorList>
    </citation>
    <scope>NUCLEOTIDE SEQUENCE [LARGE SCALE GENOMIC DNA]</scope>
    <source>
        <strain evidence="10 11">SB9</strain>
    </source>
</reference>
<protein>
    <recommendedName>
        <fullName evidence="7">Cryptochrome DASH</fullName>
    </recommendedName>
</protein>
<dbReference type="PANTHER" id="PTHR11455">
    <property type="entry name" value="CRYPTOCHROME"/>
    <property type="match status" value="1"/>
</dbReference>
<dbReference type="AlphaFoldDB" id="A0A0W1R5U1"/>
<dbReference type="Gene3D" id="1.10.579.10">
    <property type="entry name" value="DNA Cyclobutane Dipyrimidine Photolyase, subunit A, domain 3"/>
    <property type="match status" value="1"/>
</dbReference>
<dbReference type="InterPro" id="IPR005101">
    <property type="entry name" value="Cryptochr/Photolyase_FAD-bd"/>
</dbReference>
<dbReference type="Proteomes" id="UP000054387">
    <property type="component" value="Unassembled WGS sequence"/>
</dbReference>
<comment type="function">
    <text evidence="7">May have a photoreceptor function.</text>
</comment>
<feature type="binding site" evidence="5">
    <location>
        <begin position="256"/>
        <end position="260"/>
    </location>
    <ligand>
        <name>FAD</name>
        <dbReference type="ChEBI" id="CHEBI:57692"/>
    </ligand>
</feature>
<dbReference type="Gene3D" id="1.25.40.80">
    <property type="match status" value="1"/>
</dbReference>
<dbReference type="Pfam" id="PF03441">
    <property type="entry name" value="FAD_binding_7"/>
    <property type="match status" value="1"/>
</dbReference>
<dbReference type="Pfam" id="PF00875">
    <property type="entry name" value="DNA_photolyase"/>
    <property type="match status" value="1"/>
</dbReference>
<feature type="site" description="Electron transfer via tryptophanyl radical" evidence="6">
    <location>
        <position position="404"/>
    </location>
</feature>
<feature type="site" description="Electron transfer via tryptophanyl radical" evidence="6">
    <location>
        <position position="328"/>
    </location>
</feature>
<dbReference type="InterPro" id="IPR036134">
    <property type="entry name" value="Crypto/Photolyase_FAD-like_sf"/>
</dbReference>
<accession>A0A0W1R5U1</accession>
<dbReference type="InterPro" id="IPR006050">
    <property type="entry name" value="DNA_photolyase_N"/>
</dbReference>
<dbReference type="GO" id="GO:0071949">
    <property type="term" value="F:FAD binding"/>
    <property type="evidence" value="ECO:0007669"/>
    <property type="project" value="TreeGrafter"/>
</dbReference>
<evidence type="ECO:0000256" key="1">
    <source>
        <dbReference type="ARBA" id="ARBA00005862"/>
    </source>
</evidence>
<dbReference type="InterPro" id="IPR036155">
    <property type="entry name" value="Crypto/Photolyase_N_sf"/>
</dbReference>
<keyword evidence="4 7" id="KW-0157">Chromophore</keyword>
<comment type="cofactor">
    <cofactor evidence="7">
        <name>(6R)-5,10-methylene-5,6,7,8-tetrahydrofolate</name>
        <dbReference type="ChEBI" id="CHEBI:15636"/>
    </cofactor>
    <text evidence="7">Binds 1 5,10-methenyltetrahydrofolate (MTHF) per subunit.</text>
</comment>
<keyword evidence="11" id="KW-1185">Reference proteome</keyword>
<dbReference type="PANTHER" id="PTHR11455:SF22">
    <property type="entry name" value="CRYPTOCHROME DASH"/>
    <property type="match status" value="1"/>
</dbReference>
<dbReference type="PROSITE" id="PS51645">
    <property type="entry name" value="PHR_CRY_ALPHA_BETA"/>
    <property type="match status" value="1"/>
</dbReference>
<comment type="caution">
    <text evidence="10">The sequence shown here is derived from an EMBL/GenBank/DDBJ whole genome shotgun (WGS) entry which is preliminary data.</text>
</comment>
<dbReference type="InterPro" id="IPR002081">
    <property type="entry name" value="Cryptochrome/DNA_photolyase_1"/>
</dbReference>
<dbReference type="Gene3D" id="3.40.50.620">
    <property type="entry name" value="HUPs"/>
    <property type="match status" value="1"/>
</dbReference>
<organism evidence="10 11">
    <name type="scientific">Haloprofundus marisrubri</name>
    <dbReference type="NCBI Taxonomy" id="1514971"/>
    <lineage>
        <taxon>Archaea</taxon>
        <taxon>Methanobacteriati</taxon>
        <taxon>Methanobacteriota</taxon>
        <taxon>Stenosarchaea group</taxon>
        <taxon>Halobacteria</taxon>
        <taxon>Halobacteriales</taxon>
        <taxon>Haloferacaceae</taxon>
        <taxon>Haloprofundus</taxon>
    </lineage>
</organism>
<evidence type="ECO:0000256" key="7">
    <source>
        <dbReference type="RuleBase" id="RU367151"/>
    </source>
</evidence>
<dbReference type="EMBL" id="LOPU01000030">
    <property type="protein sequence ID" value="KTG08572.1"/>
    <property type="molecule type" value="Genomic_DNA"/>
</dbReference>
<feature type="site" description="Electron transfer via tryptophanyl radical" evidence="6">
    <location>
        <position position="381"/>
    </location>
</feature>
<feature type="domain" description="Photolyase/cryptochrome alpha/beta" evidence="9">
    <location>
        <begin position="4"/>
        <end position="143"/>
    </location>
</feature>
<dbReference type="OrthoDB" id="11721at2157"/>
<proteinExistence type="inferred from homology"/>
<keyword evidence="2 5" id="KW-0285">Flavoprotein</keyword>
<dbReference type="GO" id="GO:0000719">
    <property type="term" value="P:photoreactive repair"/>
    <property type="evidence" value="ECO:0007669"/>
    <property type="project" value="TreeGrafter"/>
</dbReference>
<keyword evidence="3 5" id="KW-0274">FAD</keyword>
<evidence type="ECO:0000259" key="9">
    <source>
        <dbReference type="PROSITE" id="PS51645"/>
    </source>
</evidence>
<dbReference type="InterPro" id="IPR014133">
    <property type="entry name" value="Cry_DASH"/>
</dbReference>
<dbReference type="NCBIfam" id="TIGR02765">
    <property type="entry name" value="crypto_DASH"/>
    <property type="match status" value="1"/>
</dbReference>
<dbReference type="STRING" id="1514971.AUR64_18015"/>
<feature type="binding site" evidence="5">
    <location>
        <begin position="394"/>
        <end position="396"/>
    </location>
    <ligand>
        <name>FAD</name>
        <dbReference type="ChEBI" id="CHEBI:57692"/>
    </ligand>
</feature>
<evidence type="ECO:0000313" key="11">
    <source>
        <dbReference type="Proteomes" id="UP000054387"/>
    </source>
</evidence>
<dbReference type="InterPro" id="IPR014729">
    <property type="entry name" value="Rossmann-like_a/b/a_fold"/>
</dbReference>
<evidence type="ECO:0000256" key="6">
    <source>
        <dbReference type="PIRSR" id="PIRSR602081-2"/>
    </source>
</evidence>
<name>A0A0W1R5U1_9EURY</name>
<comment type="similarity">
    <text evidence="1 7">Belongs to the DNA photolyase class-1 family.</text>
</comment>